<evidence type="ECO:0000313" key="2">
    <source>
        <dbReference type="EMBL" id="KAA3488250.1"/>
    </source>
</evidence>
<dbReference type="PANTHER" id="PTHR46148:SF44">
    <property type="entry name" value="GAG-POL POLYPROTEIN"/>
    <property type="match status" value="1"/>
</dbReference>
<reference evidence="3" key="1">
    <citation type="journal article" date="2019" name="Plant Biotechnol. J.">
        <title>Genome sequencing of the Australian wild diploid species Gossypium australe highlights disease resistance and delayed gland morphogenesis.</title>
        <authorList>
            <person name="Cai Y."/>
            <person name="Cai X."/>
            <person name="Wang Q."/>
            <person name="Wang P."/>
            <person name="Zhang Y."/>
            <person name="Cai C."/>
            <person name="Xu Y."/>
            <person name="Wang K."/>
            <person name="Zhou Z."/>
            <person name="Wang C."/>
            <person name="Geng S."/>
            <person name="Li B."/>
            <person name="Dong Q."/>
            <person name="Hou Y."/>
            <person name="Wang H."/>
            <person name="Ai P."/>
            <person name="Liu Z."/>
            <person name="Yi F."/>
            <person name="Sun M."/>
            <person name="An G."/>
            <person name="Cheng J."/>
            <person name="Zhang Y."/>
            <person name="Shi Q."/>
            <person name="Xie Y."/>
            <person name="Shi X."/>
            <person name="Chang Y."/>
            <person name="Huang F."/>
            <person name="Chen Y."/>
            <person name="Hong S."/>
            <person name="Mi L."/>
            <person name="Sun Q."/>
            <person name="Zhang L."/>
            <person name="Zhou B."/>
            <person name="Peng R."/>
            <person name="Zhang X."/>
            <person name="Liu F."/>
        </authorList>
    </citation>
    <scope>NUCLEOTIDE SEQUENCE [LARGE SCALE GENOMIC DNA]</scope>
    <source>
        <strain evidence="3">cv. PA1801</strain>
    </source>
</reference>
<sequence>MNWEKYLPLGESAYNNSYHASLGMSRFEVLYERKCLSSICWMELSKRKLVGLDLVRETEEKDRQKAYADRRRKDISYEVADKVFLKEILECIGPVAHHLTLPPELSKIHDVFHVSMLPRYHYDPDHVVQLETLEVEPNLSYEEEPICIFDSKIMMLRNKEIPLVNVLWGNHKVEKATWEREST</sequence>
<dbReference type="InterPro" id="IPR036397">
    <property type="entry name" value="RNaseH_sf"/>
</dbReference>
<dbReference type="EMBL" id="SMMG02000001">
    <property type="protein sequence ID" value="KAA3488250.1"/>
    <property type="molecule type" value="Genomic_DNA"/>
</dbReference>
<dbReference type="InterPro" id="IPR056924">
    <property type="entry name" value="SH3_Tf2-1"/>
</dbReference>
<protein>
    <submittedName>
        <fullName evidence="2">Pol protein</fullName>
    </submittedName>
</protein>
<accession>A0A5B6X257</accession>
<proteinExistence type="predicted"/>
<organism evidence="2 3">
    <name type="scientific">Gossypium australe</name>
    <dbReference type="NCBI Taxonomy" id="47621"/>
    <lineage>
        <taxon>Eukaryota</taxon>
        <taxon>Viridiplantae</taxon>
        <taxon>Streptophyta</taxon>
        <taxon>Embryophyta</taxon>
        <taxon>Tracheophyta</taxon>
        <taxon>Spermatophyta</taxon>
        <taxon>Magnoliopsida</taxon>
        <taxon>eudicotyledons</taxon>
        <taxon>Gunneridae</taxon>
        <taxon>Pentapetalae</taxon>
        <taxon>rosids</taxon>
        <taxon>malvids</taxon>
        <taxon>Malvales</taxon>
        <taxon>Malvaceae</taxon>
        <taxon>Malvoideae</taxon>
        <taxon>Gossypium</taxon>
    </lineage>
</organism>
<evidence type="ECO:0000313" key="3">
    <source>
        <dbReference type="Proteomes" id="UP000325315"/>
    </source>
</evidence>
<dbReference type="PANTHER" id="PTHR46148">
    <property type="entry name" value="CHROMO DOMAIN-CONTAINING PROTEIN"/>
    <property type="match status" value="1"/>
</dbReference>
<dbReference type="OrthoDB" id="996762at2759"/>
<dbReference type="AlphaFoldDB" id="A0A5B6X257"/>
<comment type="caution">
    <text evidence="2">The sequence shown here is derived from an EMBL/GenBank/DDBJ whole genome shotgun (WGS) entry which is preliminary data.</text>
</comment>
<dbReference type="GO" id="GO:0003676">
    <property type="term" value="F:nucleic acid binding"/>
    <property type="evidence" value="ECO:0007669"/>
    <property type="project" value="InterPro"/>
</dbReference>
<feature type="domain" description="Tf2-1-like SH3-like" evidence="1">
    <location>
        <begin position="87"/>
        <end position="121"/>
    </location>
</feature>
<dbReference type="Proteomes" id="UP000325315">
    <property type="component" value="Unassembled WGS sequence"/>
</dbReference>
<evidence type="ECO:0000259" key="1">
    <source>
        <dbReference type="Pfam" id="PF24626"/>
    </source>
</evidence>
<dbReference type="Pfam" id="PF24626">
    <property type="entry name" value="SH3_Tf2-1"/>
    <property type="match status" value="1"/>
</dbReference>
<keyword evidence="3" id="KW-1185">Reference proteome</keyword>
<gene>
    <name evidence="2" type="ORF">EPI10_032020</name>
</gene>
<name>A0A5B6X257_9ROSI</name>
<dbReference type="Gene3D" id="3.30.420.10">
    <property type="entry name" value="Ribonuclease H-like superfamily/Ribonuclease H"/>
    <property type="match status" value="1"/>
</dbReference>